<keyword evidence="1" id="KW-0472">Membrane</keyword>
<evidence type="ECO:0000256" key="1">
    <source>
        <dbReference type="SAM" id="Phobius"/>
    </source>
</evidence>
<feature type="transmembrane region" description="Helical" evidence="1">
    <location>
        <begin position="104"/>
        <end position="126"/>
    </location>
</feature>
<reference evidence="2 3" key="2">
    <citation type="journal article" date="2012" name="Stand. Genomic Sci.">
        <title>Complete genome sequence of the moderately thermophilic mineral-sulfide-oxidizing firmicute Sulfobacillus acidophilus type strain (NAL(T)).</title>
        <authorList>
            <person name="Anderson I."/>
            <person name="Chertkov O."/>
            <person name="Chen A."/>
            <person name="Saunders E."/>
            <person name="Lapidus A."/>
            <person name="Nolan M."/>
            <person name="Lucas S."/>
            <person name="Hammon N."/>
            <person name="Deshpande S."/>
            <person name="Cheng J.F."/>
            <person name="Han C."/>
            <person name="Tapia R."/>
            <person name="Goodwin L.A."/>
            <person name="Pitluck S."/>
            <person name="Liolios K."/>
            <person name="Pagani I."/>
            <person name="Ivanova N."/>
            <person name="Mikhailova N."/>
            <person name="Pati A."/>
            <person name="Palaniappan K."/>
            <person name="Land M."/>
            <person name="Pan C."/>
            <person name="Rohde M."/>
            <person name="Pukall R."/>
            <person name="Goker M."/>
            <person name="Detter J.C."/>
            <person name="Woyke T."/>
            <person name="Bristow J."/>
            <person name="Eisen J.A."/>
            <person name="Markowitz V."/>
            <person name="Hugenholtz P."/>
            <person name="Kyrpides N.C."/>
            <person name="Klenk H.P."/>
            <person name="Mavromatis K."/>
        </authorList>
    </citation>
    <scope>NUCLEOTIDE SEQUENCE [LARGE SCALE GENOMIC DNA]</scope>
    <source>
        <strain evidence="3">ATCC 700253 / DSM 10332 / NAL</strain>
    </source>
</reference>
<keyword evidence="1" id="KW-1133">Transmembrane helix</keyword>
<dbReference type="KEGG" id="sap:Sulac_3075"/>
<sequence length="138" mass="15570">MRHPWSGIAVLTLALMLAALVSSPHHVAVVWLHWRRVALAWALLPLIGMMPDWIEDAWQTLKSPLPNRGALWRLLWGILILLDVFSRIPHALSYWLALPWTDPLFWLDTVSIAAALWGLIAIIMMAGRGIVAAKTRND</sequence>
<dbReference type="HOGENOM" id="CLU_2014076_0_0_9"/>
<organism evidence="2 3">
    <name type="scientific">Sulfobacillus acidophilus (strain ATCC 700253 / DSM 10332 / NAL)</name>
    <dbReference type="NCBI Taxonomy" id="679936"/>
    <lineage>
        <taxon>Bacteria</taxon>
        <taxon>Bacillati</taxon>
        <taxon>Bacillota</taxon>
        <taxon>Clostridia</taxon>
        <taxon>Eubacteriales</taxon>
        <taxon>Clostridiales Family XVII. Incertae Sedis</taxon>
        <taxon>Sulfobacillus</taxon>
    </lineage>
</organism>
<keyword evidence="3" id="KW-1185">Reference proteome</keyword>
<gene>
    <name evidence="2" type="ordered locus">Sulac_3075</name>
</gene>
<name>G8U0Y5_SULAD</name>
<reference evidence="3" key="1">
    <citation type="submission" date="2011-12" db="EMBL/GenBank/DDBJ databases">
        <title>The complete genome of chromosome of Sulfobacillus acidophilus DSM 10332.</title>
        <authorList>
            <person name="Lucas S."/>
            <person name="Han J."/>
            <person name="Lapidus A."/>
            <person name="Bruce D."/>
            <person name="Goodwin L."/>
            <person name="Pitluck S."/>
            <person name="Peters L."/>
            <person name="Kyrpides N."/>
            <person name="Mavromatis K."/>
            <person name="Ivanova N."/>
            <person name="Mikhailova N."/>
            <person name="Chertkov O."/>
            <person name="Saunders E."/>
            <person name="Detter J.C."/>
            <person name="Tapia R."/>
            <person name="Han C."/>
            <person name="Land M."/>
            <person name="Hauser L."/>
            <person name="Markowitz V."/>
            <person name="Cheng J.-F."/>
            <person name="Hugenholtz P."/>
            <person name="Woyke T."/>
            <person name="Wu D."/>
            <person name="Pukall R."/>
            <person name="Gehrich-Schroeter G."/>
            <person name="Schneider S."/>
            <person name="Klenk H.-P."/>
            <person name="Eisen J.A."/>
        </authorList>
    </citation>
    <scope>NUCLEOTIDE SEQUENCE [LARGE SCALE GENOMIC DNA]</scope>
    <source>
        <strain evidence="3">ATCC 700253 / DSM 10332 / NAL</strain>
    </source>
</reference>
<feature type="transmembrane region" description="Helical" evidence="1">
    <location>
        <begin position="34"/>
        <end position="54"/>
    </location>
</feature>
<dbReference type="EMBL" id="CP003179">
    <property type="protein sequence ID" value="AEW06530.1"/>
    <property type="molecule type" value="Genomic_DNA"/>
</dbReference>
<dbReference type="AlphaFoldDB" id="G8U0Y5"/>
<proteinExistence type="predicted"/>
<accession>G8U0Y5</accession>
<evidence type="ECO:0000313" key="3">
    <source>
        <dbReference type="Proteomes" id="UP000005439"/>
    </source>
</evidence>
<protein>
    <recommendedName>
        <fullName evidence="4">Transmembrane protein</fullName>
    </recommendedName>
</protein>
<keyword evidence="1" id="KW-0812">Transmembrane</keyword>
<evidence type="ECO:0008006" key="4">
    <source>
        <dbReference type="Google" id="ProtNLM"/>
    </source>
</evidence>
<dbReference type="Proteomes" id="UP000005439">
    <property type="component" value="Chromosome"/>
</dbReference>
<evidence type="ECO:0000313" key="2">
    <source>
        <dbReference type="EMBL" id="AEW06530.1"/>
    </source>
</evidence>
<dbReference type="PATRIC" id="fig|679936.5.peg.3175"/>